<accession>A0AAV1AB33</accession>
<sequence>MSLFDILNGPTYSYLVKNFWVRVKVYDEGDVALEECQKIVGNEDFKGKFMIIPKKDVMQPAVGLRIRIFKTAFIDDLPYNSKLENPEVIQEYINMAKEEAGVIITINDIPGAPEGSAYKPPRKRKQNASKTMKEVHKPPKKKIVH</sequence>
<dbReference type="AlphaFoldDB" id="A0AAV1AB33"/>
<protein>
    <submittedName>
        <fullName evidence="2">Uncharacterized protein</fullName>
    </submittedName>
</protein>
<gene>
    <name evidence="2" type="ORF">VFH_IV052640</name>
</gene>
<evidence type="ECO:0000313" key="3">
    <source>
        <dbReference type="Proteomes" id="UP001157006"/>
    </source>
</evidence>
<evidence type="ECO:0000256" key="1">
    <source>
        <dbReference type="SAM" id="MobiDB-lite"/>
    </source>
</evidence>
<organism evidence="2 3">
    <name type="scientific">Vicia faba</name>
    <name type="common">Broad bean</name>
    <name type="synonym">Faba vulgaris</name>
    <dbReference type="NCBI Taxonomy" id="3906"/>
    <lineage>
        <taxon>Eukaryota</taxon>
        <taxon>Viridiplantae</taxon>
        <taxon>Streptophyta</taxon>
        <taxon>Embryophyta</taxon>
        <taxon>Tracheophyta</taxon>
        <taxon>Spermatophyta</taxon>
        <taxon>Magnoliopsida</taxon>
        <taxon>eudicotyledons</taxon>
        <taxon>Gunneridae</taxon>
        <taxon>Pentapetalae</taxon>
        <taxon>rosids</taxon>
        <taxon>fabids</taxon>
        <taxon>Fabales</taxon>
        <taxon>Fabaceae</taxon>
        <taxon>Papilionoideae</taxon>
        <taxon>50 kb inversion clade</taxon>
        <taxon>NPAAA clade</taxon>
        <taxon>Hologalegina</taxon>
        <taxon>IRL clade</taxon>
        <taxon>Fabeae</taxon>
        <taxon>Vicia</taxon>
    </lineage>
</organism>
<name>A0AAV1AB33_VICFA</name>
<feature type="region of interest" description="Disordered" evidence="1">
    <location>
        <begin position="110"/>
        <end position="145"/>
    </location>
</feature>
<evidence type="ECO:0000313" key="2">
    <source>
        <dbReference type="EMBL" id="CAI8607750.1"/>
    </source>
</evidence>
<dbReference type="Proteomes" id="UP001157006">
    <property type="component" value="Chromosome 4"/>
</dbReference>
<keyword evidence="3" id="KW-1185">Reference proteome</keyword>
<dbReference type="EMBL" id="OX451739">
    <property type="protein sequence ID" value="CAI8607750.1"/>
    <property type="molecule type" value="Genomic_DNA"/>
</dbReference>
<reference evidence="2 3" key="1">
    <citation type="submission" date="2023-01" db="EMBL/GenBank/DDBJ databases">
        <authorList>
            <person name="Kreplak J."/>
        </authorList>
    </citation>
    <scope>NUCLEOTIDE SEQUENCE [LARGE SCALE GENOMIC DNA]</scope>
</reference>
<proteinExistence type="predicted"/>